<organism evidence="2 3">
    <name type="scientific">Hymenobacter gummosus</name>
    <dbReference type="NCBI Taxonomy" id="1776032"/>
    <lineage>
        <taxon>Bacteria</taxon>
        <taxon>Pseudomonadati</taxon>
        <taxon>Bacteroidota</taxon>
        <taxon>Cytophagia</taxon>
        <taxon>Cytophagales</taxon>
        <taxon>Hymenobacteraceae</taxon>
        <taxon>Hymenobacter</taxon>
    </lineage>
</organism>
<dbReference type="AlphaFoldDB" id="A0A3S0H4G2"/>
<feature type="chain" id="PRO_5018576548" description="Carboxypeptidase-like regulatory domain-containing protein" evidence="1">
    <location>
        <begin position="24"/>
        <end position="158"/>
    </location>
</feature>
<gene>
    <name evidence="2" type="ORF">EJV47_19110</name>
</gene>
<dbReference type="SUPFAM" id="SSF49464">
    <property type="entry name" value="Carboxypeptidase regulatory domain-like"/>
    <property type="match status" value="1"/>
</dbReference>
<accession>A0A3S0H4G2</accession>
<keyword evidence="1" id="KW-0732">Signal</keyword>
<feature type="signal peptide" evidence="1">
    <location>
        <begin position="1"/>
        <end position="23"/>
    </location>
</feature>
<evidence type="ECO:0000313" key="2">
    <source>
        <dbReference type="EMBL" id="RTQ47529.1"/>
    </source>
</evidence>
<proteinExistence type="predicted"/>
<reference evidence="2 3" key="1">
    <citation type="submission" date="2018-12" db="EMBL/GenBank/DDBJ databases">
        <title>Hymenobacter gummosus sp. nov., isolated from a spring.</title>
        <authorList>
            <person name="Nie L."/>
        </authorList>
    </citation>
    <scope>NUCLEOTIDE SEQUENCE [LARGE SCALE GENOMIC DNA]</scope>
    <source>
        <strain evidence="2 3">KCTC 52166</strain>
    </source>
</reference>
<dbReference type="Pfam" id="PF13620">
    <property type="entry name" value="CarboxypepD_reg"/>
    <property type="match status" value="1"/>
</dbReference>
<protein>
    <recommendedName>
        <fullName evidence="4">Carboxypeptidase-like regulatory domain-containing protein</fullName>
    </recommendedName>
</protein>
<sequence>MFSLRSLASVVALLASLTSAPLALGSTGVPAKQSAKPATARPTAVRVSAARTTRLKPVLVAPTTDIFHEHRAVKLAGWVTGPDGMPLPGATVWLTATRQQFTVTNAQGDFLLTLPSNAAVSLTIGYEGYEEQVVVVSQPRQENGVAVTLKPATPATRR</sequence>
<evidence type="ECO:0000256" key="1">
    <source>
        <dbReference type="SAM" id="SignalP"/>
    </source>
</evidence>
<dbReference type="Gene3D" id="2.60.40.1120">
    <property type="entry name" value="Carboxypeptidase-like, regulatory domain"/>
    <property type="match status" value="1"/>
</dbReference>
<dbReference type="InterPro" id="IPR008969">
    <property type="entry name" value="CarboxyPept-like_regulatory"/>
</dbReference>
<name>A0A3S0H4G2_9BACT</name>
<evidence type="ECO:0008006" key="4">
    <source>
        <dbReference type="Google" id="ProtNLM"/>
    </source>
</evidence>
<dbReference type="EMBL" id="RXOF01000012">
    <property type="protein sequence ID" value="RTQ47529.1"/>
    <property type="molecule type" value="Genomic_DNA"/>
</dbReference>
<dbReference type="Proteomes" id="UP000282184">
    <property type="component" value="Unassembled WGS sequence"/>
</dbReference>
<comment type="caution">
    <text evidence="2">The sequence shown here is derived from an EMBL/GenBank/DDBJ whole genome shotgun (WGS) entry which is preliminary data.</text>
</comment>
<dbReference type="RefSeq" id="WP_126694780.1">
    <property type="nucleotide sequence ID" value="NZ_RXOF01000012.1"/>
</dbReference>
<dbReference type="OrthoDB" id="887103at2"/>
<keyword evidence="3" id="KW-1185">Reference proteome</keyword>
<evidence type="ECO:0000313" key="3">
    <source>
        <dbReference type="Proteomes" id="UP000282184"/>
    </source>
</evidence>